<comment type="caution">
    <text evidence="2">The sequence shown here is derived from an EMBL/GenBank/DDBJ whole genome shotgun (WGS) entry which is preliminary data.</text>
</comment>
<dbReference type="EMBL" id="JAMBQA010000003">
    <property type="protein sequence ID" value="MDG0846044.1"/>
    <property type="molecule type" value="Genomic_DNA"/>
</dbReference>
<sequence>MMKEIIAITILSYGITTGVWYLYVGHGELEGSKKKITTALSILNSLIVIIFGGLTLLNFLGIISYDQPLILLALSMFQLSILEENKIRAFYIYFGLALLIINLFIR</sequence>
<protein>
    <submittedName>
        <fullName evidence="2">Uncharacterized protein</fullName>
    </submittedName>
</protein>
<gene>
    <name evidence="2" type="ORF">M4L89_07370</name>
</gene>
<feature type="transmembrane region" description="Helical" evidence="1">
    <location>
        <begin position="36"/>
        <end position="56"/>
    </location>
</feature>
<keyword evidence="1" id="KW-1133">Transmembrane helix</keyword>
<keyword evidence="1" id="KW-0472">Membrane</keyword>
<accession>A0A9X4QYU9</accession>
<evidence type="ECO:0000313" key="3">
    <source>
        <dbReference type="Proteomes" id="UP001152422"/>
    </source>
</evidence>
<dbReference type="Proteomes" id="UP001152422">
    <property type="component" value="Unassembled WGS sequence"/>
</dbReference>
<feature type="transmembrane region" description="Helical" evidence="1">
    <location>
        <begin position="6"/>
        <end position="24"/>
    </location>
</feature>
<keyword evidence="3" id="KW-1185">Reference proteome</keyword>
<proteinExistence type="predicted"/>
<dbReference type="AlphaFoldDB" id="A0A9X4QYU9"/>
<evidence type="ECO:0000313" key="2">
    <source>
        <dbReference type="EMBL" id="MDG0846044.1"/>
    </source>
</evidence>
<organism evidence="2 3">
    <name type="scientific">Staphylococcus equorum</name>
    <dbReference type="NCBI Taxonomy" id="246432"/>
    <lineage>
        <taxon>Bacteria</taxon>
        <taxon>Bacillati</taxon>
        <taxon>Bacillota</taxon>
        <taxon>Bacilli</taxon>
        <taxon>Bacillales</taxon>
        <taxon>Staphylococcaceae</taxon>
        <taxon>Staphylococcus</taxon>
    </lineage>
</organism>
<keyword evidence="1" id="KW-0812">Transmembrane</keyword>
<evidence type="ECO:0000256" key="1">
    <source>
        <dbReference type="SAM" id="Phobius"/>
    </source>
</evidence>
<dbReference type="RefSeq" id="WP_277583168.1">
    <property type="nucleotide sequence ID" value="NZ_JAMBPY010000003.1"/>
</dbReference>
<name>A0A9X4QYU9_9STAP</name>
<reference evidence="2" key="1">
    <citation type="submission" date="2022-05" db="EMBL/GenBank/DDBJ databases">
        <title>Comparative genomics of Staphylococcus equorum isolates.</title>
        <authorList>
            <person name="Luelf R.H."/>
        </authorList>
    </citation>
    <scope>NUCLEOTIDE SEQUENCE</scope>
    <source>
        <strain evidence="2">TMW 2.2497</strain>
    </source>
</reference>
<feature type="transmembrane region" description="Helical" evidence="1">
    <location>
        <begin position="89"/>
        <end position="105"/>
    </location>
</feature>